<dbReference type="SUPFAM" id="SSF53756">
    <property type="entry name" value="UDP-Glycosyltransferase/glycogen phosphorylase"/>
    <property type="match status" value="1"/>
</dbReference>
<dbReference type="Pfam" id="PF14559">
    <property type="entry name" value="TPR_19"/>
    <property type="match status" value="1"/>
</dbReference>
<protein>
    <submittedName>
        <fullName evidence="2">FOG: TPR repeat</fullName>
    </submittedName>
</protein>
<keyword evidence="1" id="KW-0802">TPR repeat</keyword>
<dbReference type="Pfam" id="PF01075">
    <property type="entry name" value="Glyco_transf_9"/>
    <property type="match status" value="1"/>
</dbReference>
<dbReference type="PROSITE" id="PS50293">
    <property type="entry name" value="TPR_REGION"/>
    <property type="match status" value="4"/>
</dbReference>
<dbReference type="EMBL" id="CTRP01000015">
    <property type="protein sequence ID" value="CQR74811.1"/>
    <property type="molecule type" value="Genomic_DNA"/>
</dbReference>
<gene>
    <name evidence="2" type="ORF">SpAn4DRAFT_4168</name>
</gene>
<feature type="repeat" description="TPR" evidence="1">
    <location>
        <begin position="110"/>
        <end position="143"/>
    </location>
</feature>
<keyword evidence="3" id="KW-1185">Reference proteome</keyword>
<evidence type="ECO:0000313" key="3">
    <source>
        <dbReference type="Proteomes" id="UP000049855"/>
    </source>
</evidence>
<dbReference type="Proteomes" id="UP000049855">
    <property type="component" value="Unassembled WGS sequence"/>
</dbReference>
<reference evidence="3" key="1">
    <citation type="submission" date="2015-03" db="EMBL/GenBank/DDBJ databases">
        <authorList>
            <person name="Nijsse Bart"/>
        </authorList>
    </citation>
    <scope>NUCLEOTIDE SEQUENCE [LARGE SCALE GENOMIC DNA]</scope>
</reference>
<dbReference type="InterPro" id="IPR019734">
    <property type="entry name" value="TPR_rpt"/>
</dbReference>
<evidence type="ECO:0000313" key="2">
    <source>
        <dbReference type="EMBL" id="CQR74811.1"/>
    </source>
</evidence>
<dbReference type="GO" id="GO:0006493">
    <property type="term" value="P:protein O-linked glycosylation"/>
    <property type="evidence" value="ECO:0007669"/>
    <property type="project" value="InterPro"/>
</dbReference>
<dbReference type="Gene3D" id="1.25.40.10">
    <property type="entry name" value="Tetratricopeptide repeat domain"/>
    <property type="match status" value="2"/>
</dbReference>
<proteinExistence type="predicted"/>
<accession>A0A0U1L511</accession>
<dbReference type="PROSITE" id="PS50005">
    <property type="entry name" value="TPR"/>
    <property type="match status" value="5"/>
</dbReference>
<dbReference type="AlphaFoldDB" id="A0A0U1L511"/>
<dbReference type="GO" id="GO:0097363">
    <property type="term" value="F:protein O-acetylglucosaminyltransferase activity"/>
    <property type="evidence" value="ECO:0007669"/>
    <property type="project" value="TreeGrafter"/>
</dbReference>
<dbReference type="SUPFAM" id="SSF48452">
    <property type="entry name" value="TPR-like"/>
    <property type="match status" value="1"/>
</dbReference>
<dbReference type="PANTHER" id="PTHR44366:SF1">
    <property type="entry name" value="UDP-N-ACETYLGLUCOSAMINE--PEPTIDE N-ACETYLGLUCOSAMINYLTRANSFERASE 110 KDA SUBUNIT"/>
    <property type="match status" value="1"/>
</dbReference>
<dbReference type="SMART" id="SM00028">
    <property type="entry name" value="TPR"/>
    <property type="match status" value="5"/>
</dbReference>
<organism evidence="2 3">
    <name type="scientific">Sporomusa ovata</name>
    <dbReference type="NCBI Taxonomy" id="2378"/>
    <lineage>
        <taxon>Bacteria</taxon>
        <taxon>Bacillati</taxon>
        <taxon>Bacillota</taxon>
        <taxon>Negativicutes</taxon>
        <taxon>Selenomonadales</taxon>
        <taxon>Sporomusaceae</taxon>
        <taxon>Sporomusa</taxon>
    </lineage>
</organism>
<dbReference type="InterPro" id="IPR002201">
    <property type="entry name" value="Glyco_trans_9"/>
</dbReference>
<dbReference type="InterPro" id="IPR037919">
    <property type="entry name" value="OGT"/>
</dbReference>
<feature type="repeat" description="TPR" evidence="1">
    <location>
        <begin position="144"/>
        <end position="177"/>
    </location>
</feature>
<evidence type="ECO:0000256" key="1">
    <source>
        <dbReference type="PROSITE-ProRule" id="PRU00339"/>
    </source>
</evidence>
<name>A0A0U1L511_9FIRM</name>
<dbReference type="Gene3D" id="3.40.50.2000">
    <property type="entry name" value="Glycogen Phosphorylase B"/>
    <property type="match status" value="1"/>
</dbReference>
<dbReference type="PANTHER" id="PTHR44366">
    <property type="entry name" value="UDP-N-ACETYLGLUCOSAMINE--PEPTIDE N-ACETYLGLUCOSAMINYLTRANSFERASE 110 KDA SUBUNIT"/>
    <property type="match status" value="1"/>
</dbReference>
<feature type="repeat" description="TPR" evidence="1">
    <location>
        <begin position="42"/>
        <end position="75"/>
    </location>
</feature>
<sequence>MNENQSKAQQQLSLGNVRKEQGMLEDAIQCYQEGLTLCPGNAEIWFTLASTFLDLRRLSEAVEAFQQVIALRPDLAGAYNNLGGVLLELERPSEAVEALQQAIALQPGFVEAYSNLGNAYLKLEKPSEAVKVLQQAITFKPDYAAAYNNLGNALQFKGKAEEAIAAYNRAIALNPSNAEAYNNRSKAILLNGNLACGFAEYEWRTKVKRRRHFYEWCNDKPRWGGENFSGKRLLVYDEQGFGDTLQFCRYLPLVKARGGIVQFSTKQPLLRLFTNFPGIDELIEQTATAITQAQFDLAVPLLSLPHIFGTTLQTIPASVPYLTADQHSIAAWRSKMNCSGTNLRVGLAWAGDPENIPGQIRTCGLKAMSPLAGIPGTTFYSLQKGAAAKEANTAPPGMQLIDLTEDIADFADTAALIMNLDLVVSVDTAVAHLAGALGKPVWTLLPSAGEWRWLLGRSDTPWYPSMRLFRQSTPGDWNGVMTAVAQELRLLV</sequence>
<dbReference type="Pfam" id="PF13414">
    <property type="entry name" value="TPR_11"/>
    <property type="match status" value="2"/>
</dbReference>
<feature type="repeat" description="TPR" evidence="1">
    <location>
        <begin position="76"/>
        <end position="109"/>
    </location>
</feature>
<dbReference type="RefSeq" id="WP_021166637.1">
    <property type="nucleotide sequence ID" value="NZ_CTRP01000015.1"/>
</dbReference>
<feature type="repeat" description="TPR" evidence="1">
    <location>
        <begin position="8"/>
        <end position="41"/>
    </location>
</feature>
<dbReference type="InterPro" id="IPR011990">
    <property type="entry name" value="TPR-like_helical_dom_sf"/>
</dbReference>